<gene>
    <name evidence="1" type="ORF">ANN_12915</name>
</gene>
<keyword evidence="2" id="KW-1185">Reference proteome</keyword>
<accession>A0ABQ8TJX7</accession>
<sequence>MSPGFSAESYSDLNGLRENLEKSQPDNLSQPGFELEPARFTVRHANCYSTAKRKRKARINVSSLHIWNCFTRTLENIPRTTNTNEAYFNREDRSSLYHVLEQRSSAYCTLGLASLTRSLLQHQGASVAAGGYAISLSLLHNRAYFVALLALYSFQQVLTTTVLEEL</sequence>
<evidence type="ECO:0000313" key="2">
    <source>
        <dbReference type="Proteomes" id="UP001148838"/>
    </source>
</evidence>
<proteinExistence type="predicted"/>
<protein>
    <submittedName>
        <fullName evidence="1">Uncharacterized protein</fullName>
    </submittedName>
</protein>
<evidence type="ECO:0000313" key="1">
    <source>
        <dbReference type="EMBL" id="KAJ4446221.1"/>
    </source>
</evidence>
<name>A0ABQ8TJX7_PERAM</name>
<comment type="caution">
    <text evidence="1">The sequence shown here is derived from an EMBL/GenBank/DDBJ whole genome shotgun (WGS) entry which is preliminary data.</text>
</comment>
<dbReference type="EMBL" id="JAJSOF020000009">
    <property type="protein sequence ID" value="KAJ4446221.1"/>
    <property type="molecule type" value="Genomic_DNA"/>
</dbReference>
<organism evidence="1 2">
    <name type="scientific">Periplaneta americana</name>
    <name type="common">American cockroach</name>
    <name type="synonym">Blatta americana</name>
    <dbReference type="NCBI Taxonomy" id="6978"/>
    <lineage>
        <taxon>Eukaryota</taxon>
        <taxon>Metazoa</taxon>
        <taxon>Ecdysozoa</taxon>
        <taxon>Arthropoda</taxon>
        <taxon>Hexapoda</taxon>
        <taxon>Insecta</taxon>
        <taxon>Pterygota</taxon>
        <taxon>Neoptera</taxon>
        <taxon>Polyneoptera</taxon>
        <taxon>Dictyoptera</taxon>
        <taxon>Blattodea</taxon>
        <taxon>Blattoidea</taxon>
        <taxon>Blattidae</taxon>
        <taxon>Blattinae</taxon>
        <taxon>Periplaneta</taxon>
    </lineage>
</organism>
<reference evidence="1 2" key="1">
    <citation type="journal article" date="2022" name="Allergy">
        <title>Genome assembly and annotation of Periplaneta americana reveal a comprehensive cockroach allergen profile.</title>
        <authorList>
            <person name="Wang L."/>
            <person name="Xiong Q."/>
            <person name="Saelim N."/>
            <person name="Wang L."/>
            <person name="Nong W."/>
            <person name="Wan A.T."/>
            <person name="Shi M."/>
            <person name="Liu X."/>
            <person name="Cao Q."/>
            <person name="Hui J.H.L."/>
            <person name="Sookrung N."/>
            <person name="Leung T.F."/>
            <person name="Tungtrongchitr A."/>
            <person name="Tsui S.K.W."/>
        </authorList>
    </citation>
    <scope>NUCLEOTIDE SEQUENCE [LARGE SCALE GENOMIC DNA]</scope>
    <source>
        <strain evidence="1">PWHHKU_190912</strain>
    </source>
</reference>
<dbReference type="Proteomes" id="UP001148838">
    <property type="component" value="Unassembled WGS sequence"/>
</dbReference>